<sequence>MVSVANRAIETTRSCIVVQAIIVSAEKMKVLALIVLVLAPLIVTAQIPGCILHGVNGKNCQGKNQFEVRRGHFRKTYCCERSDLLPLVRYLGFGERKVTVCQCRIRWTVCRLEPERCRRF</sequence>
<keyword evidence="1" id="KW-0812">Transmembrane</keyword>
<keyword evidence="1" id="KW-0472">Membrane</keyword>
<dbReference type="AlphaFoldDB" id="A0AAE0XQP9"/>
<proteinExistence type="predicted"/>
<keyword evidence="1" id="KW-1133">Transmembrane helix</keyword>
<accession>A0AAE0XQP9</accession>
<dbReference type="Proteomes" id="UP001283361">
    <property type="component" value="Unassembled WGS sequence"/>
</dbReference>
<organism evidence="2 3">
    <name type="scientific">Elysia crispata</name>
    <name type="common">lettuce slug</name>
    <dbReference type="NCBI Taxonomy" id="231223"/>
    <lineage>
        <taxon>Eukaryota</taxon>
        <taxon>Metazoa</taxon>
        <taxon>Spiralia</taxon>
        <taxon>Lophotrochozoa</taxon>
        <taxon>Mollusca</taxon>
        <taxon>Gastropoda</taxon>
        <taxon>Heterobranchia</taxon>
        <taxon>Euthyneura</taxon>
        <taxon>Panpulmonata</taxon>
        <taxon>Sacoglossa</taxon>
        <taxon>Placobranchoidea</taxon>
        <taxon>Plakobranchidae</taxon>
        <taxon>Elysia</taxon>
    </lineage>
</organism>
<reference evidence="2" key="1">
    <citation type="journal article" date="2023" name="G3 (Bethesda)">
        <title>A reference genome for the long-term kleptoplast-retaining sea slug Elysia crispata morphotype clarki.</title>
        <authorList>
            <person name="Eastman K.E."/>
            <person name="Pendleton A.L."/>
            <person name="Shaikh M.A."/>
            <person name="Suttiyut T."/>
            <person name="Ogas R."/>
            <person name="Tomko P."/>
            <person name="Gavelis G."/>
            <person name="Widhalm J.R."/>
            <person name="Wisecaver J.H."/>
        </authorList>
    </citation>
    <scope>NUCLEOTIDE SEQUENCE</scope>
    <source>
        <strain evidence="2">ECLA1</strain>
    </source>
</reference>
<comment type="caution">
    <text evidence="2">The sequence shown here is derived from an EMBL/GenBank/DDBJ whole genome shotgun (WGS) entry which is preliminary data.</text>
</comment>
<evidence type="ECO:0000313" key="2">
    <source>
        <dbReference type="EMBL" id="KAK3704108.1"/>
    </source>
</evidence>
<evidence type="ECO:0000313" key="3">
    <source>
        <dbReference type="Proteomes" id="UP001283361"/>
    </source>
</evidence>
<evidence type="ECO:0000256" key="1">
    <source>
        <dbReference type="SAM" id="Phobius"/>
    </source>
</evidence>
<protein>
    <submittedName>
        <fullName evidence="2">Uncharacterized protein</fullName>
    </submittedName>
</protein>
<name>A0AAE0XQP9_9GAST</name>
<feature type="transmembrane region" description="Helical" evidence="1">
    <location>
        <begin position="30"/>
        <end position="55"/>
    </location>
</feature>
<dbReference type="EMBL" id="JAWDGP010007808">
    <property type="protein sequence ID" value="KAK3704108.1"/>
    <property type="molecule type" value="Genomic_DNA"/>
</dbReference>
<gene>
    <name evidence="2" type="ORF">RRG08_017272</name>
</gene>
<keyword evidence="3" id="KW-1185">Reference proteome</keyword>